<proteinExistence type="predicted"/>
<gene>
    <name evidence="1" type="ordered locus">VIT_16s0098g01360</name>
</gene>
<sequence>MLSPIRRPFNIHGGPTRIGEVYIRSDDTTACAVSRITQISEWVIVKTKLNRVGFSCCLPKSLLKCFRLSVTRVCRCPTLSIGLLLLTYL</sequence>
<name>F6H7D3_VITVI</name>
<evidence type="ECO:0000313" key="1">
    <source>
        <dbReference type="EMBL" id="CCB48067.1"/>
    </source>
</evidence>
<dbReference type="EMBL" id="FN595247">
    <property type="protein sequence ID" value="CCB48067.1"/>
    <property type="molecule type" value="Genomic_DNA"/>
</dbReference>
<dbReference type="PaxDb" id="29760-VIT_16s0098g01360.t01"/>
<reference evidence="2" key="1">
    <citation type="journal article" date="2007" name="Nature">
        <title>The grapevine genome sequence suggests ancestral hexaploidization in major angiosperm phyla.</title>
        <authorList>
            <consortium name="The French-Italian Public Consortium for Grapevine Genome Characterization."/>
            <person name="Jaillon O."/>
            <person name="Aury J.-M."/>
            <person name="Noel B."/>
            <person name="Policriti A."/>
            <person name="Clepet C."/>
            <person name="Casagrande A."/>
            <person name="Choisne N."/>
            <person name="Aubourg S."/>
            <person name="Vitulo N."/>
            <person name="Jubin C."/>
            <person name="Vezzi A."/>
            <person name="Legeai F."/>
            <person name="Hugueney P."/>
            <person name="Dasilva C."/>
            <person name="Horner D."/>
            <person name="Mica E."/>
            <person name="Jublot D."/>
            <person name="Poulain J."/>
            <person name="Bruyere C."/>
            <person name="Billault A."/>
            <person name="Segurens B."/>
            <person name="Gouyvenoux M."/>
            <person name="Ugarte E."/>
            <person name="Cattonaro F."/>
            <person name="Anthouard V."/>
            <person name="Vico V."/>
            <person name="Del Fabbro C."/>
            <person name="Alaux M."/>
            <person name="Di Gaspero G."/>
            <person name="Dumas V."/>
            <person name="Felice N."/>
            <person name="Paillard S."/>
            <person name="Juman I."/>
            <person name="Moroldo M."/>
            <person name="Scalabrin S."/>
            <person name="Canaguier A."/>
            <person name="Le Clainche I."/>
            <person name="Malacrida G."/>
            <person name="Durand E."/>
            <person name="Pesole G."/>
            <person name="Laucou V."/>
            <person name="Chatelet P."/>
            <person name="Merdinoglu D."/>
            <person name="Delledonne M."/>
            <person name="Pezzotti M."/>
            <person name="Lecharny A."/>
            <person name="Scarpelli C."/>
            <person name="Artiguenave F."/>
            <person name="Pe M.E."/>
            <person name="Valle G."/>
            <person name="Morgante M."/>
            <person name="Caboche M."/>
            <person name="Adam-Blondon A.-F."/>
            <person name="Weissenbach J."/>
            <person name="Quetier F."/>
            <person name="Wincker P."/>
        </authorList>
    </citation>
    <scope>NUCLEOTIDE SEQUENCE [LARGE SCALE GENOMIC DNA]</scope>
    <source>
        <strain evidence="2">cv. Pinot noir / PN40024</strain>
    </source>
</reference>
<dbReference type="AlphaFoldDB" id="F6H7D3"/>
<dbReference type="Proteomes" id="UP000009183">
    <property type="component" value="Chromosome 16"/>
</dbReference>
<protein>
    <submittedName>
        <fullName evidence="1">Uncharacterized protein</fullName>
    </submittedName>
</protein>
<organism evidence="1 2">
    <name type="scientific">Vitis vinifera</name>
    <name type="common">Grape</name>
    <dbReference type="NCBI Taxonomy" id="29760"/>
    <lineage>
        <taxon>Eukaryota</taxon>
        <taxon>Viridiplantae</taxon>
        <taxon>Streptophyta</taxon>
        <taxon>Embryophyta</taxon>
        <taxon>Tracheophyta</taxon>
        <taxon>Spermatophyta</taxon>
        <taxon>Magnoliopsida</taxon>
        <taxon>eudicotyledons</taxon>
        <taxon>Gunneridae</taxon>
        <taxon>Pentapetalae</taxon>
        <taxon>rosids</taxon>
        <taxon>Vitales</taxon>
        <taxon>Vitaceae</taxon>
        <taxon>Viteae</taxon>
        <taxon>Vitis</taxon>
    </lineage>
</organism>
<evidence type="ECO:0000313" key="2">
    <source>
        <dbReference type="Proteomes" id="UP000009183"/>
    </source>
</evidence>
<dbReference type="HOGENOM" id="CLU_2459260_0_0_1"/>
<dbReference type="InParanoid" id="F6H7D3"/>
<accession>F6H7D3</accession>
<keyword evidence="2" id="KW-1185">Reference proteome</keyword>